<organism evidence="4 5">
    <name type="scientific">Undibacterium piscinae</name>
    <dbReference type="NCBI Taxonomy" id="2495591"/>
    <lineage>
        <taxon>Bacteria</taxon>
        <taxon>Pseudomonadati</taxon>
        <taxon>Pseudomonadota</taxon>
        <taxon>Betaproteobacteria</taxon>
        <taxon>Burkholderiales</taxon>
        <taxon>Oxalobacteraceae</taxon>
        <taxon>Undibacterium</taxon>
    </lineage>
</organism>
<dbReference type="GO" id="GO:0000976">
    <property type="term" value="F:transcription cis-regulatory region binding"/>
    <property type="evidence" value="ECO:0007669"/>
    <property type="project" value="TreeGrafter"/>
</dbReference>
<dbReference type="InterPro" id="IPR001789">
    <property type="entry name" value="Sig_transdc_resp-reg_receiver"/>
</dbReference>
<reference evidence="4 5" key="1">
    <citation type="journal article" date="2019" name="Int. J. Syst. Evol. Microbiol.">
        <title>Undibacterium piscinae sp. nov., isolated from Korean shiner intestine.</title>
        <authorList>
            <person name="Lee S.Y."/>
            <person name="Kang W."/>
            <person name="Kim P.S."/>
            <person name="Kim H.S."/>
            <person name="Sung H."/>
            <person name="Shin N.R."/>
            <person name="Whon T.W."/>
            <person name="Yun J.H."/>
            <person name="Lee J.Y."/>
            <person name="Lee J.Y."/>
            <person name="Jung M.J."/>
            <person name="Jeong Y.S."/>
            <person name="Tak E.J."/>
            <person name="Han J.E."/>
            <person name="Hyun D.W."/>
            <person name="Kang M.S."/>
            <person name="Lee K.E."/>
            <person name="Lee B.H."/>
            <person name="Bae J.W."/>
        </authorList>
    </citation>
    <scope>NUCLEOTIDE SEQUENCE [LARGE SCALE GENOMIC DNA]</scope>
    <source>
        <strain evidence="4 5">S11R28</strain>
    </source>
</reference>
<dbReference type="InterPro" id="IPR000014">
    <property type="entry name" value="PAS"/>
</dbReference>
<evidence type="ECO:0000259" key="3">
    <source>
        <dbReference type="PROSITE" id="PS50110"/>
    </source>
</evidence>
<dbReference type="EMBL" id="CP051152">
    <property type="protein sequence ID" value="QJQ06378.1"/>
    <property type="molecule type" value="Genomic_DNA"/>
</dbReference>
<dbReference type="KEGG" id="upi:EJG51_011475"/>
<accession>A0A6M4A626</accession>
<gene>
    <name evidence="4" type="ORF">EJG51_011475</name>
</gene>
<dbReference type="InterPro" id="IPR011006">
    <property type="entry name" value="CheY-like_superfamily"/>
</dbReference>
<dbReference type="PANTHER" id="PTHR48111:SF69">
    <property type="entry name" value="RESPONSE REGULATOR RECEIVER"/>
    <property type="match status" value="1"/>
</dbReference>
<protein>
    <submittedName>
        <fullName evidence="4">Response regulator</fullName>
    </submittedName>
</protein>
<dbReference type="Proteomes" id="UP000274350">
    <property type="component" value="Chromosome"/>
</dbReference>
<dbReference type="Gene3D" id="3.40.50.2300">
    <property type="match status" value="1"/>
</dbReference>
<dbReference type="GO" id="GO:0006355">
    <property type="term" value="P:regulation of DNA-templated transcription"/>
    <property type="evidence" value="ECO:0007669"/>
    <property type="project" value="InterPro"/>
</dbReference>
<dbReference type="SUPFAM" id="SSF52172">
    <property type="entry name" value="CheY-like"/>
    <property type="match status" value="1"/>
</dbReference>
<name>A0A6M4A626_9BURK</name>
<dbReference type="GO" id="GO:0005829">
    <property type="term" value="C:cytosol"/>
    <property type="evidence" value="ECO:0007669"/>
    <property type="project" value="TreeGrafter"/>
</dbReference>
<keyword evidence="5" id="KW-1185">Reference proteome</keyword>
<evidence type="ECO:0000313" key="4">
    <source>
        <dbReference type="EMBL" id="QJQ06378.1"/>
    </source>
</evidence>
<dbReference type="GO" id="GO:0000156">
    <property type="term" value="F:phosphorelay response regulator activity"/>
    <property type="evidence" value="ECO:0007669"/>
    <property type="project" value="TreeGrafter"/>
</dbReference>
<dbReference type="PANTHER" id="PTHR48111">
    <property type="entry name" value="REGULATOR OF RPOS"/>
    <property type="match status" value="1"/>
</dbReference>
<proteinExistence type="predicted"/>
<feature type="domain" description="Response regulatory" evidence="3">
    <location>
        <begin position="1"/>
        <end position="104"/>
    </location>
</feature>
<feature type="modified residue" description="4-aspartylphosphate" evidence="2">
    <location>
        <position position="43"/>
    </location>
</feature>
<dbReference type="Gene3D" id="3.30.450.20">
    <property type="entry name" value="PAS domain"/>
    <property type="match status" value="1"/>
</dbReference>
<dbReference type="AlphaFoldDB" id="A0A6M4A626"/>
<dbReference type="CDD" id="cd00130">
    <property type="entry name" value="PAS"/>
    <property type="match status" value="1"/>
</dbReference>
<dbReference type="InterPro" id="IPR035965">
    <property type="entry name" value="PAS-like_dom_sf"/>
</dbReference>
<evidence type="ECO:0000313" key="5">
    <source>
        <dbReference type="Proteomes" id="UP000274350"/>
    </source>
</evidence>
<dbReference type="InterPro" id="IPR039420">
    <property type="entry name" value="WalR-like"/>
</dbReference>
<dbReference type="InterPro" id="IPR013767">
    <property type="entry name" value="PAS_fold"/>
</dbReference>
<keyword evidence="2" id="KW-0597">Phosphoprotein</keyword>
<dbReference type="SUPFAM" id="SSF55785">
    <property type="entry name" value="PYP-like sensor domain (PAS domain)"/>
    <property type="match status" value="1"/>
</dbReference>
<dbReference type="GO" id="GO:0032993">
    <property type="term" value="C:protein-DNA complex"/>
    <property type="evidence" value="ECO:0007669"/>
    <property type="project" value="TreeGrafter"/>
</dbReference>
<evidence type="ECO:0000256" key="2">
    <source>
        <dbReference type="PROSITE-ProRule" id="PRU00169"/>
    </source>
</evidence>
<dbReference type="PROSITE" id="PS50110">
    <property type="entry name" value="RESPONSE_REGULATORY"/>
    <property type="match status" value="1"/>
</dbReference>
<dbReference type="SMART" id="SM00448">
    <property type="entry name" value="REC"/>
    <property type="match status" value="1"/>
</dbReference>
<keyword evidence="1" id="KW-0238">DNA-binding</keyword>
<dbReference type="Pfam" id="PF00989">
    <property type="entry name" value="PAS"/>
    <property type="match status" value="1"/>
</dbReference>
<evidence type="ECO:0000256" key="1">
    <source>
        <dbReference type="ARBA" id="ARBA00023125"/>
    </source>
</evidence>
<dbReference type="Pfam" id="PF00072">
    <property type="entry name" value="Response_reg"/>
    <property type="match status" value="1"/>
</dbReference>
<sequence>MNWSRFTYSSNSNCCYQCVGHSVRGDSAITLAAQLRPDLVLMDIPGNSIQAAEAIYRQFAIPVIFLTASANNETLERALQVEAFGYIIKPFSDQELRAALEMALYKHRAEARLQASELRFRTIFDAEPECVKVVDAEGNILEMNAAGLAMLEAASLAEVQGHSVIGFILPEYRAAFSALHQSVMQGNRAI</sequence>
<dbReference type="SMART" id="SM00091">
    <property type="entry name" value="PAS"/>
    <property type="match status" value="1"/>
</dbReference>